<feature type="transmembrane region" description="Helical" evidence="1">
    <location>
        <begin position="37"/>
        <end position="58"/>
    </location>
</feature>
<reference evidence="2 3" key="1">
    <citation type="journal article" date="2020" name="Nat. Food">
        <title>A phased Vanilla planifolia genome enables genetic improvement of flavour and production.</title>
        <authorList>
            <person name="Hasing T."/>
            <person name="Tang H."/>
            <person name="Brym M."/>
            <person name="Khazi F."/>
            <person name="Huang T."/>
            <person name="Chambers A.H."/>
        </authorList>
    </citation>
    <scope>NUCLEOTIDE SEQUENCE [LARGE SCALE GENOMIC DNA]</scope>
    <source>
        <tissue evidence="2">Leaf</tissue>
    </source>
</reference>
<dbReference type="Proteomes" id="UP000636800">
    <property type="component" value="Unassembled WGS sequence"/>
</dbReference>
<gene>
    <name evidence="2" type="ORF">HPP92_008946</name>
</gene>
<evidence type="ECO:0000313" key="2">
    <source>
        <dbReference type="EMBL" id="KAG0484867.1"/>
    </source>
</evidence>
<evidence type="ECO:0000313" key="3">
    <source>
        <dbReference type="Proteomes" id="UP000636800"/>
    </source>
</evidence>
<keyword evidence="1" id="KW-1133">Transmembrane helix</keyword>
<keyword evidence="1" id="KW-0472">Membrane</keyword>
<name>A0A835V489_VANPL</name>
<dbReference type="OrthoDB" id="5800476at2759"/>
<proteinExistence type="predicted"/>
<keyword evidence="1" id="KW-0812">Transmembrane</keyword>
<organism evidence="2 3">
    <name type="scientific">Vanilla planifolia</name>
    <name type="common">Vanilla</name>
    <dbReference type="NCBI Taxonomy" id="51239"/>
    <lineage>
        <taxon>Eukaryota</taxon>
        <taxon>Viridiplantae</taxon>
        <taxon>Streptophyta</taxon>
        <taxon>Embryophyta</taxon>
        <taxon>Tracheophyta</taxon>
        <taxon>Spermatophyta</taxon>
        <taxon>Magnoliopsida</taxon>
        <taxon>Liliopsida</taxon>
        <taxon>Asparagales</taxon>
        <taxon>Orchidaceae</taxon>
        <taxon>Vanilloideae</taxon>
        <taxon>Vanilleae</taxon>
        <taxon>Vanilla</taxon>
    </lineage>
</organism>
<evidence type="ECO:0000256" key="1">
    <source>
        <dbReference type="SAM" id="Phobius"/>
    </source>
</evidence>
<protein>
    <submittedName>
        <fullName evidence="2">Uncharacterized protein</fullName>
    </submittedName>
</protein>
<feature type="non-terminal residue" evidence="2">
    <location>
        <position position="109"/>
    </location>
</feature>
<accession>A0A835V489</accession>
<keyword evidence="3" id="KW-1185">Reference proteome</keyword>
<sequence>MAKGKLRTPAPTMAVTLWKAEYHHFAFLEEGTRVRKILTYTGVAALVAVAVNLVLSVINSQKQKEKKRDLLGLRVFVNLSASEIHRLADQIIAKSNETHDLVSSVPLEN</sequence>
<comment type="caution">
    <text evidence="2">The sequence shown here is derived from an EMBL/GenBank/DDBJ whole genome shotgun (WGS) entry which is preliminary data.</text>
</comment>
<dbReference type="EMBL" id="JADCNL010000004">
    <property type="protein sequence ID" value="KAG0484867.1"/>
    <property type="molecule type" value="Genomic_DNA"/>
</dbReference>
<dbReference type="AlphaFoldDB" id="A0A835V489"/>